<dbReference type="SUPFAM" id="SSF53822">
    <property type="entry name" value="Periplasmic binding protein-like I"/>
    <property type="match status" value="1"/>
</dbReference>
<dbReference type="InterPro" id="IPR010982">
    <property type="entry name" value="Lambda_DNA-bd_dom_sf"/>
</dbReference>
<dbReference type="SMART" id="SM00354">
    <property type="entry name" value="HTH_LACI"/>
    <property type="match status" value="1"/>
</dbReference>
<evidence type="ECO:0000259" key="4">
    <source>
        <dbReference type="PROSITE" id="PS50932"/>
    </source>
</evidence>
<keyword evidence="2 5" id="KW-0238">DNA-binding</keyword>
<accession>A0ABV7YBD8</accession>
<dbReference type="Gene3D" id="1.10.260.40">
    <property type="entry name" value="lambda repressor-like DNA-binding domains"/>
    <property type="match status" value="1"/>
</dbReference>
<dbReference type="RefSeq" id="WP_205120511.1">
    <property type="nucleotide sequence ID" value="NZ_JAFBCM010000001.1"/>
</dbReference>
<gene>
    <name evidence="5" type="ORF">ACFOUW_14055</name>
</gene>
<evidence type="ECO:0000256" key="1">
    <source>
        <dbReference type="ARBA" id="ARBA00023015"/>
    </source>
</evidence>
<dbReference type="PROSITE" id="PS00356">
    <property type="entry name" value="HTH_LACI_1"/>
    <property type="match status" value="1"/>
</dbReference>
<dbReference type="PANTHER" id="PTHR30146:SF153">
    <property type="entry name" value="LACTOSE OPERON REPRESSOR"/>
    <property type="match status" value="1"/>
</dbReference>
<dbReference type="InterPro" id="IPR046335">
    <property type="entry name" value="LacI/GalR-like_sensor"/>
</dbReference>
<sequence length="349" mass="36163">MAVTLTDVAARAGVSPATVSRVLNGNYPVADATRRRVEKAVRDLDYVVNAHARALLHATSGLVGVILNDIADPFFGAIARGIQATAAEMRRLVVLCSSSADSSSEFAYIEVLRRQRAEVVILVGAAPEDAAYRREMAGHVRGLRAQGARLVLCGRPAPNPHTAAASVSFDDLGGARALASHVVSLGHSAVAYVAGPEGRTTGTQRRLVFAKALSECGVSLDPALVVAGDFSRQSGVDAVRRLLASGASFTAVCCANDLMALGAMAALREAGLRVPEDVSVTGVDDVPSAQDVTPGLTTVRLPLEEAGRRSLALAFSGHDFGSPVVLPTELVVRSSVVAPSAASARRKLA</sequence>
<dbReference type="PRINTS" id="PR00036">
    <property type="entry name" value="HTHLACI"/>
</dbReference>
<dbReference type="Proteomes" id="UP001595699">
    <property type="component" value="Unassembled WGS sequence"/>
</dbReference>
<dbReference type="CDD" id="cd06267">
    <property type="entry name" value="PBP1_LacI_sugar_binding-like"/>
    <property type="match status" value="1"/>
</dbReference>
<evidence type="ECO:0000313" key="6">
    <source>
        <dbReference type="Proteomes" id="UP001595699"/>
    </source>
</evidence>
<proteinExistence type="predicted"/>
<dbReference type="InterPro" id="IPR028082">
    <property type="entry name" value="Peripla_BP_I"/>
</dbReference>
<dbReference type="Pfam" id="PF13377">
    <property type="entry name" value="Peripla_BP_3"/>
    <property type="match status" value="1"/>
</dbReference>
<evidence type="ECO:0000256" key="3">
    <source>
        <dbReference type="ARBA" id="ARBA00023163"/>
    </source>
</evidence>
<dbReference type="Pfam" id="PF00356">
    <property type="entry name" value="LacI"/>
    <property type="match status" value="1"/>
</dbReference>
<reference evidence="6" key="1">
    <citation type="journal article" date="2019" name="Int. J. Syst. Evol. Microbiol.">
        <title>The Global Catalogue of Microorganisms (GCM) 10K type strain sequencing project: providing services to taxonomists for standard genome sequencing and annotation.</title>
        <authorList>
            <consortium name="The Broad Institute Genomics Platform"/>
            <consortium name="The Broad Institute Genome Sequencing Center for Infectious Disease"/>
            <person name="Wu L."/>
            <person name="Ma J."/>
        </authorList>
    </citation>
    <scope>NUCLEOTIDE SEQUENCE [LARGE SCALE GENOMIC DNA]</scope>
    <source>
        <strain evidence="6">CGMCC 4.7241</strain>
    </source>
</reference>
<evidence type="ECO:0000313" key="5">
    <source>
        <dbReference type="EMBL" id="MFC3761961.1"/>
    </source>
</evidence>
<keyword evidence="6" id="KW-1185">Reference proteome</keyword>
<keyword evidence="1" id="KW-0805">Transcription regulation</keyword>
<protein>
    <submittedName>
        <fullName evidence="5">LacI family DNA-binding transcriptional regulator</fullName>
    </submittedName>
</protein>
<dbReference type="Gene3D" id="3.40.50.2300">
    <property type="match status" value="2"/>
</dbReference>
<dbReference type="InterPro" id="IPR000843">
    <property type="entry name" value="HTH_LacI"/>
</dbReference>
<evidence type="ECO:0000256" key="2">
    <source>
        <dbReference type="ARBA" id="ARBA00023125"/>
    </source>
</evidence>
<name>A0ABV7YBD8_9ACTN</name>
<keyword evidence="3" id="KW-0804">Transcription</keyword>
<organism evidence="5 6">
    <name type="scientific">Tenggerimyces flavus</name>
    <dbReference type="NCBI Taxonomy" id="1708749"/>
    <lineage>
        <taxon>Bacteria</taxon>
        <taxon>Bacillati</taxon>
        <taxon>Actinomycetota</taxon>
        <taxon>Actinomycetes</taxon>
        <taxon>Propionibacteriales</taxon>
        <taxon>Nocardioidaceae</taxon>
        <taxon>Tenggerimyces</taxon>
    </lineage>
</organism>
<dbReference type="PROSITE" id="PS50932">
    <property type="entry name" value="HTH_LACI_2"/>
    <property type="match status" value="1"/>
</dbReference>
<dbReference type="EMBL" id="JBHRZH010000012">
    <property type="protein sequence ID" value="MFC3761961.1"/>
    <property type="molecule type" value="Genomic_DNA"/>
</dbReference>
<dbReference type="GO" id="GO:0003677">
    <property type="term" value="F:DNA binding"/>
    <property type="evidence" value="ECO:0007669"/>
    <property type="project" value="UniProtKB-KW"/>
</dbReference>
<feature type="domain" description="HTH lacI-type" evidence="4">
    <location>
        <begin position="3"/>
        <end position="57"/>
    </location>
</feature>
<dbReference type="CDD" id="cd01392">
    <property type="entry name" value="HTH_LacI"/>
    <property type="match status" value="1"/>
</dbReference>
<dbReference type="SUPFAM" id="SSF47413">
    <property type="entry name" value="lambda repressor-like DNA-binding domains"/>
    <property type="match status" value="1"/>
</dbReference>
<dbReference type="PANTHER" id="PTHR30146">
    <property type="entry name" value="LACI-RELATED TRANSCRIPTIONAL REPRESSOR"/>
    <property type="match status" value="1"/>
</dbReference>
<comment type="caution">
    <text evidence="5">The sequence shown here is derived from an EMBL/GenBank/DDBJ whole genome shotgun (WGS) entry which is preliminary data.</text>
</comment>